<evidence type="ECO:0000256" key="1">
    <source>
        <dbReference type="SAM" id="Phobius"/>
    </source>
</evidence>
<gene>
    <name evidence="2" type="ORF">MAXJ12_32634</name>
</gene>
<keyword evidence="1" id="KW-1133">Transmembrane helix</keyword>
<name>H0I229_9HYPH</name>
<dbReference type="PATRIC" id="fig|1107882.3.peg.6305"/>
<keyword evidence="3" id="KW-1185">Reference proteome</keyword>
<dbReference type="Proteomes" id="UP000003250">
    <property type="component" value="Unassembled WGS sequence"/>
</dbReference>
<feature type="transmembrane region" description="Helical" evidence="1">
    <location>
        <begin position="32"/>
        <end position="56"/>
    </location>
</feature>
<proteinExistence type="predicted"/>
<sequence length="100" mass="11358">MDEDRDNLLERIRAEEVQRLGREIGQTTYRTLMWISIPVALFIGGIGAVSVFKAAYRPAGIQVRLRWQKPPNFPFPDAQLRHSAHCESGWLSAPIGTMNH</sequence>
<dbReference type="EMBL" id="AHAM01000297">
    <property type="protein sequence ID" value="EHK52915.1"/>
    <property type="molecule type" value="Genomic_DNA"/>
</dbReference>
<dbReference type="AlphaFoldDB" id="H0I229"/>
<organism evidence="2 3">
    <name type="scientific">Mesorhizobium alhagi CCNWXJ12-2</name>
    <dbReference type="NCBI Taxonomy" id="1107882"/>
    <lineage>
        <taxon>Bacteria</taxon>
        <taxon>Pseudomonadati</taxon>
        <taxon>Pseudomonadota</taxon>
        <taxon>Alphaproteobacteria</taxon>
        <taxon>Hyphomicrobiales</taxon>
        <taxon>Phyllobacteriaceae</taxon>
        <taxon>Allomesorhizobium</taxon>
    </lineage>
</organism>
<protein>
    <submittedName>
        <fullName evidence="2">Uncharacterized protein</fullName>
    </submittedName>
</protein>
<accession>H0I229</accession>
<reference evidence="2 3" key="1">
    <citation type="journal article" date="2012" name="J. Bacteriol.">
        <title>Draft Genome Sequence of Mesorhizobium alhagi CCNWXJ12-2T, a Novel Salt-Resistant Species Isolated from the Desert of Northwestern China.</title>
        <authorList>
            <person name="Zhou M."/>
            <person name="Chen W."/>
            <person name="Chen H."/>
            <person name="Wei G."/>
        </authorList>
    </citation>
    <scope>NUCLEOTIDE SEQUENCE [LARGE SCALE GENOMIC DNA]</scope>
    <source>
        <strain evidence="2 3">CCNWXJ12-2</strain>
    </source>
</reference>
<evidence type="ECO:0000313" key="3">
    <source>
        <dbReference type="Proteomes" id="UP000003250"/>
    </source>
</evidence>
<keyword evidence="1" id="KW-0812">Transmembrane</keyword>
<evidence type="ECO:0000313" key="2">
    <source>
        <dbReference type="EMBL" id="EHK52915.1"/>
    </source>
</evidence>
<keyword evidence="1" id="KW-0472">Membrane</keyword>